<keyword evidence="3" id="KW-1185">Reference proteome</keyword>
<comment type="caution">
    <text evidence="2">The sequence shown here is derived from an EMBL/GenBank/DDBJ whole genome shotgun (WGS) entry which is preliminary data.</text>
</comment>
<evidence type="ECO:0000313" key="3">
    <source>
        <dbReference type="Proteomes" id="UP000887116"/>
    </source>
</evidence>
<feature type="transmembrane region" description="Helical" evidence="1">
    <location>
        <begin position="12"/>
        <end position="29"/>
    </location>
</feature>
<reference evidence="2" key="1">
    <citation type="submission" date="2020-07" db="EMBL/GenBank/DDBJ databases">
        <title>Multicomponent nature underlies the extraordinary mechanical properties of spider dragline silk.</title>
        <authorList>
            <person name="Kono N."/>
            <person name="Nakamura H."/>
            <person name="Mori M."/>
            <person name="Yoshida Y."/>
            <person name="Ohtoshi R."/>
            <person name="Malay A.D."/>
            <person name="Moran D.A.P."/>
            <person name="Tomita M."/>
            <person name="Numata K."/>
            <person name="Arakawa K."/>
        </authorList>
    </citation>
    <scope>NUCLEOTIDE SEQUENCE</scope>
</reference>
<proteinExistence type="predicted"/>
<dbReference type="OrthoDB" id="414175at2759"/>
<gene>
    <name evidence="2" type="primary">NCL1_29929</name>
    <name evidence="2" type="ORF">TNCT_683611</name>
</gene>
<evidence type="ECO:0000313" key="2">
    <source>
        <dbReference type="EMBL" id="GFR13828.1"/>
    </source>
</evidence>
<dbReference type="EMBL" id="BMAO01007126">
    <property type="protein sequence ID" value="GFR13828.1"/>
    <property type="molecule type" value="Genomic_DNA"/>
</dbReference>
<keyword evidence="1" id="KW-1133">Transmembrane helix</keyword>
<dbReference type="Proteomes" id="UP000887116">
    <property type="component" value="Unassembled WGS sequence"/>
</dbReference>
<accession>A0A8X6GYS5</accession>
<evidence type="ECO:0000256" key="1">
    <source>
        <dbReference type="SAM" id="Phobius"/>
    </source>
</evidence>
<dbReference type="AlphaFoldDB" id="A0A8X6GYS5"/>
<sequence length="153" mass="17472">MSSSYKDCASIIILSFIFGDPLTDLISIFRDEVMRRKKMKLLYLELSVKKANILRYVTGYKLLTFLIELLHSHYKKLEMLVSSSHAASSAAFSRKCILTLAVGITFDNHARHNDPHSHEDLKDAVGPQSPVSFHRSDEEFHKDLIASIIYMEL</sequence>
<name>A0A8X6GYS5_TRICU</name>
<keyword evidence="1" id="KW-0812">Transmembrane</keyword>
<organism evidence="2 3">
    <name type="scientific">Trichonephila clavata</name>
    <name type="common">Joro spider</name>
    <name type="synonym">Nephila clavata</name>
    <dbReference type="NCBI Taxonomy" id="2740835"/>
    <lineage>
        <taxon>Eukaryota</taxon>
        <taxon>Metazoa</taxon>
        <taxon>Ecdysozoa</taxon>
        <taxon>Arthropoda</taxon>
        <taxon>Chelicerata</taxon>
        <taxon>Arachnida</taxon>
        <taxon>Araneae</taxon>
        <taxon>Araneomorphae</taxon>
        <taxon>Entelegynae</taxon>
        <taxon>Araneoidea</taxon>
        <taxon>Nephilidae</taxon>
        <taxon>Trichonephila</taxon>
    </lineage>
</organism>
<protein>
    <submittedName>
        <fullName evidence="2">Uncharacterized protein</fullName>
    </submittedName>
</protein>
<keyword evidence="1" id="KW-0472">Membrane</keyword>